<evidence type="ECO:0000313" key="2">
    <source>
        <dbReference type="Proteomes" id="UP001159363"/>
    </source>
</evidence>
<keyword evidence="2" id="KW-1185">Reference proteome</keyword>
<accession>A0ABQ9HVW1</accession>
<organism evidence="1 2">
    <name type="scientific">Dryococelus australis</name>
    <dbReference type="NCBI Taxonomy" id="614101"/>
    <lineage>
        <taxon>Eukaryota</taxon>
        <taxon>Metazoa</taxon>
        <taxon>Ecdysozoa</taxon>
        <taxon>Arthropoda</taxon>
        <taxon>Hexapoda</taxon>
        <taxon>Insecta</taxon>
        <taxon>Pterygota</taxon>
        <taxon>Neoptera</taxon>
        <taxon>Polyneoptera</taxon>
        <taxon>Phasmatodea</taxon>
        <taxon>Verophasmatodea</taxon>
        <taxon>Anareolatae</taxon>
        <taxon>Phasmatidae</taxon>
        <taxon>Eurycanthinae</taxon>
        <taxon>Dryococelus</taxon>
    </lineage>
</organism>
<dbReference type="EMBL" id="JARBHB010000003">
    <property type="protein sequence ID" value="KAJ8888523.1"/>
    <property type="molecule type" value="Genomic_DNA"/>
</dbReference>
<comment type="caution">
    <text evidence="1">The sequence shown here is derived from an EMBL/GenBank/DDBJ whole genome shotgun (WGS) entry which is preliminary data.</text>
</comment>
<dbReference type="Proteomes" id="UP001159363">
    <property type="component" value="Chromosome 3"/>
</dbReference>
<protein>
    <submittedName>
        <fullName evidence="1">Uncharacterized protein</fullName>
    </submittedName>
</protein>
<name>A0ABQ9HVW1_9NEOP</name>
<evidence type="ECO:0000313" key="1">
    <source>
        <dbReference type="EMBL" id="KAJ8888523.1"/>
    </source>
</evidence>
<reference evidence="1 2" key="1">
    <citation type="submission" date="2023-02" db="EMBL/GenBank/DDBJ databases">
        <title>LHISI_Scaffold_Assembly.</title>
        <authorList>
            <person name="Stuart O.P."/>
            <person name="Cleave R."/>
            <person name="Magrath M.J.L."/>
            <person name="Mikheyev A.S."/>
        </authorList>
    </citation>
    <scope>NUCLEOTIDE SEQUENCE [LARGE SCALE GENOMIC DNA]</scope>
    <source>
        <strain evidence="1">Daus_M_001</strain>
        <tissue evidence="1">Leg muscle</tissue>
    </source>
</reference>
<sequence length="195" mass="21481">MKRQQQQVTDFFQRKAKCIGNRDNSASDVNISDNECKYFCSEDKGAVLINDCKPDSASTSSNNSKSDAVSIHDRLLKIRVLSKVDPTFIVSGFSNYHENSESHKGFKEALLVFNQNPVSATLSAQVSKELEKVQKALITIVSSIKFLATSGLAFRGKQEKEDFIGLYETSSTTGDTLAAIIEDILLSLDLSIKDC</sequence>
<proteinExistence type="predicted"/>
<gene>
    <name evidence="1" type="ORF">PR048_008014</name>
</gene>